<name>A0ABR5N2G1_BRECH</name>
<keyword evidence="1" id="KW-1133">Transmembrane helix</keyword>
<organism evidence="3 4">
    <name type="scientific">Brevibacillus choshinensis</name>
    <dbReference type="NCBI Taxonomy" id="54911"/>
    <lineage>
        <taxon>Bacteria</taxon>
        <taxon>Bacillati</taxon>
        <taxon>Bacillota</taxon>
        <taxon>Bacilli</taxon>
        <taxon>Bacillales</taxon>
        <taxon>Paenibacillaceae</taxon>
        <taxon>Brevibacillus</taxon>
    </lineage>
</organism>
<keyword evidence="4" id="KW-1185">Reference proteome</keyword>
<gene>
    <name evidence="3" type="ORF">AN963_25305</name>
</gene>
<dbReference type="Pfam" id="PF07331">
    <property type="entry name" value="TctB"/>
    <property type="match status" value="1"/>
</dbReference>
<sequence>MSKTFDRYASLLFLVLGVAFVIGSQNISASAYGSNVGPNIFPLGLGSLLVLLSLRLFYETFTYKQGEKKEGPALDYKRFLIILAAALLYVLLLEEIGYVVSTFLFLLVGFQTMQKGKWLNTLLISGAFSFGIYFLYVNVLDGTLPGLPTWLGL</sequence>
<dbReference type="RefSeq" id="WP_055747279.1">
    <property type="nucleotide sequence ID" value="NZ_LJJB01000013.1"/>
</dbReference>
<feature type="transmembrane region" description="Helical" evidence="1">
    <location>
        <begin position="118"/>
        <end position="137"/>
    </location>
</feature>
<feature type="transmembrane region" description="Helical" evidence="1">
    <location>
        <begin position="39"/>
        <end position="58"/>
    </location>
</feature>
<evidence type="ECO:0000313" key="4">
    <source>
        <dbReference type="Proteomes" id="UP000051063"/>
    </source>
</evidence>
<proteinExistence type="predicted"/>
<evidence type="ECO:0000256" key="1">
    <source>
        <dbReference type="SAM" id="Phobius"/>
    </source>
</evidence>
<dbReference type="InterPro" id="IPR009936">
    <property type="entry name" value="DUF1468"/>
</dbReference>
<keyword evidence="1" id="KW-0812">Transmembrane</keyword>
<keyword evidence="1" id="KW-0472">Membrane</keyword>
<dbReference type="Proteomes" id="UP000051063">
    <property type="component" value="Unassembled WGS sequence"/>
</dbReference>
<accession>A0ABR5N2G1</accession>
<evidence type="ECO:0000313" key="3">
    <source>
        <dbReference type="EMBL" id="KQL44689.1"/>
    </source>
</evidence>
<feature type="transmembrane region" description="Helical" evidence="1">
    <location>
        <begin position="79"/>
        <end position="106"/>
    </location>
</feature>
<comment type="caution">
    <text evidence="3">The sequence shown here is derived from an EMBL/GenBank/DDBJ whole genome shotgun (WGS) entry which is preliminary data.</text>
</comment>
<reference evidence="3 4" key="1">
    <citation type="submission" date="2015-09" db="EMBL/GenBank/DDBJ databases">
        <title>Genome sequencing project for genomic taxonomy and phylogenomics of Bacillus-like bacteria.</title>
        <authorList>
            <person name="Liu B."/>
            <person name="Wang J."/>
            <person name="Zhu Y."/>
            <person name="Liu G."/>
            <person name="Chen Q."/>
            <person name="Chen Z."/>
            <person name="Lan J."/>
            <person name="Che J."/>
            <person name="Ge C."/>
            <person name="Shi H."/>
            <person name="Pan Z."/>
            <person name="Liu X."/>
        </authorList>
    </citation>
    <scope>NUCLEOTIDE SEQUENCE [LARGE SCALE GENOMIC DNA]</scope>
    <source>
        <strain evidence="3 4">DSM 8552</strain>
    </source>
</reference>
<feature type="domain" description="DUF1468" evidence="2">
    <location>
        <begin position="9"/>
        <end position="145"/>
    </location>
</feature>
<protein>
    <submittedName>
        <fullName evidence="3">Transporter</fullName>
    </submittedName>
</protein>
<evidence type="ECO:0000259" key="2">
    <source>
        <dbReference type="Pfam" id="PF07331"/>
    </source>
</evidence>
<dbReference type="EMBL" id="LJJB01000013">
    <property type="protein sequence ID" value="KQL44689.1"/>
    <property type="molecule type" value="Genomic_DNA"/>
</dbReference>